<gene>
    <name evidence="1" type="ORF">CMMCAS07_14830</name>
</gene>
<comment type="caution">
    <text evidence="1">The sequence shown here is derived from an EMBL/GenBank/DDBJ whole genome shotgun (WGS) entry which is preliminary data.</text>
</comment>
<organism evidence="1 2">
    <name type="scientific">Clavibacter michiganensis subsp. michiganensis</name>
    <dbReference type="NCBI Taxonomy" id="33013"/>
    <lineage>
        <taxon>Bacteria</taxon>
        <taxon>Bacillati</taxon>
        <taxon>Actinomycetota</taxon>
        <taxon>Actinomycetes</taxon>
        <taxon>Micrococcales</taxon>
        <taxon>Microbacteriaceae</taxon>
        <taxon>Clavibacter</taxon>
    </lineage>
</organism>
<dbReference type="EMBL" id="MDHH01000003">
    <property type="protein sequence ID" value="OUE01582.1"/>
    <property type="molecule type" value="Genomic_DNA"/>
</dbReference>
<protein>
    <submittedName>
        <fullName evidence="1">Uncharacterized protein</fullName>
    </submittedName>
</protein>
<reference evidence="1 2" key="1">
    <citation type="submission" date="2016-08" db="EMBL/GenBank/DDBJ databases">
        <title>Genome sequence of Clavibacter michiganensis subsp. michiganensis strain CASJ007.</title>
        <authorList>
            <person name="Thapa S.P."/>
            <person name="Coaker G."/>
        </authorList>
    </citation>
    <scope>NUCLEOTIDE SEQUENCE [LARGE SCALE GENOMIC DNA]</scope>
    <source>
        <strain evidence="1">CASJ007</strain>
    </source>
</reference>
<keyword evidence="2" id="KW-1185">Reference proteome</keyword>
<name>A0A251XHQ7_CLAMM</name>
<evidence type="ECO:0000313" key="1">
    <source>
        <dbReference type="EMBL" id="OUE01582.1"/>
    </source>
</evidence>
<sequence>MAAEPVLRDGSTIVITPAEVELQAGSLKVDLAQTIQGIRDITYPVCVAQYLPAASRCRT</sequence>
<evidence type="ECO:0000313" key="2">
    <source>
        <dbReference type="Proteomes" id="UP000195062"/>
    </source>
</evidence>
<dbReference type="AlphaFoldDB" id="A0A251XHQ7"/>
<proteinExistence type="predicted"/>
<accession>A0A251XHQ7</accession>
<dbReference type="Proteomes" id="UP000195062">
    <property type="component" value="Unassembled WGS sequence"/>
</dbReference>